<evidence type="ECO:0000313" key="2">
    <source>
        <dbReference type="Proteomes" id="UP000176204"/>
    </source>
</evidence>
<dbReference type="RefSeq" id="WP_067773346.1">
    <property type="nucleotide sequence ID" value="NZ_JACVVN010000007.1"/>
</dbReference>
<sequence length="165" mass="17817">MRRLLHSIPSTIVCIGLAGVGAVLGASDARDADKGKKEDTWEKILVPGSVVKGIALPQKDGTRTTAIARITQATVISKTELQCEQVKAELISLAGEITYIITDAARIFKDTGLLIAKNHVHIASPRFIADGDQLHLDTKKQEGYLRGSVVVKLPSITQKKLKQQP</sequence>
<proteinExistence type="predicted"/>
<keyword evidence="2" id="KW-1185">Reference proteome</keyword>
<organism evidence="1 2">
    <name type="scientific">Akkermansia glycaniphila</name>
    <dbReference type="NCBI Taxonomy" id="1679444"/>
    <lineage>
        <taxon>Bacteria</taxon>
        <taxon>Pseudomonadati</taxon>
        <taxon>Verrucomicrobiota</taxon>
        <taxon>Verrucomicrobiia</taxon>
        <taxon>Verrucomicrobiales</taxon>
        <taxon>Akkermansiaceae</taxon>
        <taxon>Akkermansia</taxon>
    </lineage>
</organism>
<protein>
    <submittedName>
        <fullName evidence="1">Uncharacterized protein</fullName>
    </submittedName>
</protein>
<accession>A0A1C7PDS9</accession>
<gene>
    <name evidence="1" type="ORF">PYTT_1010</name>
</gene>
<name>A0A1C7PDS9_9BACT</name>
<dbReference type="STRING" id="1679444.PYTT_1010"/>
<dbReference type="AlphaFoldDB" id="A0A1C7PDS9"/>
<reference evidence="2" key="1">
    <citation type="submission" date="2016-09" db="EMBL/GenBank/DDBJ databases">
        <authorList>
            <person name="Koehorst J."/>
        </authorList>
    </citation>
    <scope>NUCLEOTIDE SEQUENCE [LARGE SCALE GENOMIC DNA]</scope>
</reference>
<dbReference type="EMBL" id="LT629973">
    <property type="protein sequence ID" value="SEH82338.1"/>
    <property type="molecule type" value="Genomic_DNA"/>
</dbReference>
<evidence type="ECO:0000313" key="1">
    <source>
        <dbReference type="EMBL" id="SEH82338.1"/>
    </source>
</evidence>
<dbReference type="KEGG" id="agl:PYTT_1010"/>
<dbReference type="Proteomes" id="UP000176204">
    <property type="component" value="Chromosome I"/>
</dbReference>